<comment type="caution">
    <text evidence="2">The sequence shown here is derived from an EMBL/GenBank/DDBJ whole genome shotgun (WGS) entry which is preliminary data.</text>
</comment>
<dbReference type="SMART" id="SM00530">
    <property type="entry name" value="HTH_XRE"/>
    <property type="match status" value="1"/>
</dbReference>
<accession>A0A2W2AYP7</accession>
<dbReference type="Pfam" id="PF01381">
    <property type="entry name" value="HTH_3"/>
    <property type="match status" value="1"/>
</dbReference>
<evidence type="ECO:0000259" key="1">
    <source>
        <dbReference type="PROSITE" id="PS50943"/>
    </source>
</evidence>
<dbReference type="EMBL" id="QKTW01000015">
    <property type="protein sequence ID" value="PZF73134.1"/>
    <property type="molecule type" value="Genomic_DNA"/>
</dbReference>
<evidence type="ECO:0000313" key="2">
    <source>
        <dbReference type="EMBL" id="PZF73134.1"/>
    </source>
</evidence>
<dbReference type="GO" id="GO:0003677">
    <property type="term" value="F:DNA binding"/>
    <property type="evidence" value="ECO:0007669"/>
    <property type="project" value="InterPro"/>
</dbReference>
<gene>
    <name evidence="2" type="ORF">DN068_09690</name>
</gene>
<dbReference type="InterPro" id="IPR010982">
    <property type="entry name" value="Lambda_DNA-bd_dom_sf"/>
</dbReference>
<dbReference type="InterPro" id="IPR001387">
    <property type="entry name" value="Cro/C1-type_HTH"/>
</dbReference>
<organism evidence="2 3">
    <name type="scientific">Taibaiella soli</name>
    <dbReference type="NCBI Taxonomy" id="1649169"/>
    <lineage>
        <taxon>Bacteria</taxon>
        <taxon>Pseudomonadati</taxon>
        <taxon>Bacteroidota</taxon>
        <taxon>Chitinophagia</taxon>
        <taxon>Chitinophagales</taxon>
        <taxon>Chitinophagaceae</taxon>
        <taxon>Taibaiella</taxon>
    </lineage>
</organism>
<dbReference type="PROSITE" id="PS50943">
    <property type="entry name" value="HTH_CROC1"/>
    <property type="match status" value="1"/>
</dbReference>
<evidence type="ECO:0000313" key="3">
    <source>
        <dbReference type="Proteomes" id="UP000248745"/>
    </source>
</evidence>
<keyword evidence="3" id="KW-1185">Reference proteome</keyword>
<dbReference type="AlphaFoldDB" id="A0A2W2AYP7"/>
<proteinExistence type="predicted"/>
<protein>
    <recommendedName>
        <fullName evidence="1">HTH cro/C1-type domain-containing protein</fullName>
    </recommendedName>
</protein>
<sequence length="80" mass="9391">MICALTGMGYKHIGKQIRETRKSKRISQKEMAAKLKIDIRSYRRIEAGERKTCDLNQIMRIARILEISHFRVFGDINIQL</sequence>
<dbReference type="RefSeq" id="WP_110998711.1">
    <property type="nucleotide sequence ID" value="NZ_QKTW01000015.1"/>
</dbReference>
<reference evidence="2 3" key="1">
    <citation type="submission" date="2018-06" db="EMBL/GenBank/DDBJ databases">
        <title>Mucibacter soli gen. nov., sp. nov., a new member of the family Chitinophagaceae producing mucin.</title>
        <authorList>
            <person name="Kim M.-K."/>
            <person name="Park S."/>
            <person name="Kim T.-S."/>
            <person name="Joung Y."/>
            <person name="Han J.-H."/>
            <person name="Kim S.B."/>
        </authorList>
    </citation>
    <scope>NUCLEOTIDE SEQUENCE [LARGE SCALE GENOMIC DNA]</scope>
    <source>
        <strain evidence="2 3">R1-15</strain>
    </source>
</reference>
<dbReference type="OrthoDB" id="680346at2"/>
<dbReference type="CDD" id="cd00093">
    <property type="entry name" value="HTH_XRE"/>
    <property type="match status" value="1"/>
</dbReference>
<dbReference type="Proteomes" id="UP000248745">
    <property type="component" value="Unassembled WGS sequence"/>
</dbReference>
<dbReference type="Gene3D" id="1.10.260.40">
    <property type="entry name" value="lambda repressor-like DNA-binding domains"/>
    <property type="match status" value="1"/>
</dbReference>
<feature type="domain" description="HTH cro/C1-type" evidence="1">
    <location>
        <begin position="17"/>
        <end position="73"/>
    </location>
</feature>
<dbReference type="SUPFAM" id="SSF47413">
    <property type="entry name" value="lambda repressor-like DNA-binding domains"/>
    <property type="match status" value="1"/>
</dbReference>
<name>A0A2W2AYP7_9BACT</name>